<organism evidence="2 3">
    <name type="scientific">Mycena rosella</name>
    <name type="common">Pink bonnet</name>
    <name type="synonym">Agaricus rosellus</name>
    <dbReference type="NCBI Taxonomy" id="1033263"/>
    <lineage>
        <taxon>Eukaryota</taxon>
        <taxon>Fungi</taxon>
        <taxon>Dikarya</taxon>
        <taxon>Basidiomycota</taxon>
        <taxon>Agaricomycotina</taxon>
        <taxon>Agaricomycetes</taxon>
        <taxon>Agaricomycetidae</taxon>
        <taxon>Agaricales</taxon>
        <taxon>Marasmiineae</taxon>
        <taxon>Mycenaceae</taxon>
        <taxon>Mycena</taxon>
    </lineage>
</organism>
<reference evidence="2" key="1">
    <citation type="submission" date="2023-03" db="EMBL/GenBank/DDBJ databases">
        <title>Massive genome expansion in bonnet fungi (Mycena s.s.) driven by repeated elements and novel gene families across ecological guilds.</title>
        <authorList>
            <consortium name="Lawrence Berkeley National Laboratory"/>
            <person name="Harder C.B."/>
            <person name="Miyauchi S."/>
            <person name="Viragh M."/>
            <person name="Kuo A."/>
            <person name="Thoen E."/>
            <person name="Andreopoulos B."/>
            <person name="Lu D."/>
            <person name="Skrede I."/>
            <person name="Drula E."/>
            <person name="Henrissat B."/>
            <person name="Morin E."/>
            <person name="Kohler A."/>
            <person name="Barry K."/>
            <person name="LaButti K."/>
            <person name="Morin E."/>
            <person name="Salamov A."/>
            <person name="Lipzen A."/>
            <person name="Mereny Z."/>
            <person name="Hegedus B."/>
            <person name="Baldrian P."/>
            <person name="Stursova M."/>
            <person name="Weitz H."/>
            <person name="Taylor A."/>
            <person name="Grigoriev I.V."/>
            <person name="Nagy L.G."/>
            <person name="Martin F."/>
            <person name="Kauserud H."/>
        </authorList>
    </citation>
    <scope>NUCLEOTIDE SEQUENCE</scope>
    <source>
        <strain evidence="2">CBHHK067</strain>
    </source>
</reference>
<feature type="chain" id="PRO_5041970801" evidence="1">
    <location>
        <begin position="27"/>
        <end position="84"/>
    </location>
</feature>
<dbReference type="EMBL" id="JARKIE010000031">
    <property type="protein sequence ID" value="KAJ7697169.1"/>
    <property type="molecule type" value="Genomic_DNA"/>
</dbReference>
<gene>
    <name evidence="2" type="ORF">B0H17DRAFT_1052305</name>
</gene>
<comment type="caution">
    <text evidence="2">The sequence shown here is derived from an EMBL/GenBank/DDBJ whole genome shotgun (WGS) entry which is preliminary data.</text>
</comment>
<dbReference type="Proteomes" id="UP001221757">
    <property type="component" value="Unassembled WGS sequence"/>
</dbReference>
<proteinExistence type="predicted"/>
<evidence type="ECO:0000313" key="3">
    <source>
        <dbReference type="Proteomes" id="UP001221757"/>
    </source>
</evidence>
<evidence type="ECO:0000256" key="1">
    <source>
        <dbReference type="SAM" id="SignalP"/>
    </source>
</evidence>
<name>A0AAD7DR64_MYCRO</name>
<evidence type="ECO:0000313" key="2">
    <source>
        <dbReference type="EMBL" id="KAJ7697169.1"/>
    </source>
</evidence>
<keyword evidence="1" id="KW-0732">Signal</keyword>
<keyword evidence="3" id="KW-1185">Reference proteome</keyword>
<feature type="signal peptide" evidence="1">
    <location>
        <begin position="1"/>
        <end position="26"/>
    </location>
</feature>
<protein>
    <submittedName>
        <fullName evidence="2">Uncharacterized protein</fullName>
    </submittedName>
</protein>
<dbReference type="AlphaFoldDB" id="A0AAD7DR64"/>
<sequence>MLFLGLALIDMFCALIGLLAVPSQNAGRVPGPDSSLQNNHGCGIEGSLTGENTCNIYRPTEIELFTDEMSMGCISEGSKEPSIH</sequence>
<accession>A0AAD7DR64</accession>